<dbReference type="EMBL" id="CAJOBP010003396">
    <property type="protein sequence ID" value="CAF4403286.1"/>
    <property type="molecule type" value="Genomic_DNA"/>
</dbReference>
<protein>
    <submittedName>
        <fullName evidence="1">Uncharacterized protein</fullName>
    </submittedName>
</protein>
<accession>A0A820PE34</accession>
<evidence type="ECO:0000313" key="1">
    <source>
        <dbReference type="EMBL" id="CAF4403286.1"/>
    </source>
</evidence>
<name>A0A820PE34_9BILA</name>
<proteinExistence type="predicted"/>
<organism evidence="1 2">
    <name type="scientific">Rotaria socialis</name>
    <dbReference type="NCBI Taxonomy" id="392032"/>
    <lineage>
        <taxon>Eukaryota</taxon>
        <taxon>Metazoa</taxon>
        <taxon>Spiralia</taxon>
        <taxon>Gnathifera</taxon>
        <taxon>Rotifera</taxon>
        <taxon>Eurotatoria</taxon>
        <taxon>Bdelloidea</taxon>
        <taxon>Philodinida</taxon>
        <taxon>Philodinidae</taxon>
        <taxon>Rotaria</taxon>
    </lineage>
</organism>
<evidence type="ECO:0000313" key="2">
    <source>
        <dbReference type="Proteomes" id="UP000663873"/>
    </source>
</evidence>
<gene>
    <name evidence="1" type="ORF">UJA718_LOCUS19274</name>
</gene>
<comment type="caution">
    <text evidence="1">The sequence shown here is derived from an EMBL/GenBank/DDBJ whole genome shotgun (WGS) entry which is preliminary data.</text>
</comment>
<dbReference type="AlphaFoldDB" id="A0A820PE34"/>
<dbReference type="Proteomes" id="UP000663873">
    <property type="component" value="Unassembled WGS sequence"/>
</dbReference>
<reference evidence="1" key="1">
    <citation type="submission" date="2021-02" db="EMBL/GenBank/DDBJ databases">
        <authorList>
            <person name="Nowell W R."/>
        </authorList>
    </citation>
    <scope>NUCLEOTIDE SEQUENCE</scope>
</reference>
<keyword evidence="2" id="KW-1185">Reference proteome</keyword>
<sequence length="114" mass="13337">MASPCTEFRVVNEDNLAEWKEQHDNHPQNQYAVVDEIWIRSFVNDALNVHKLKTIDSIEPIPFKFLTKNLKRKLECGPKDFHTKRTCSQRTISDLDWSDIGDIECQLTYTTVKV</sequence>